<gene>
    <name evidence="2" type="ORF">AAFF_G00411470</name>
</gene>
<organism evidence="2 3">
    <name type="scientific">Aldrovandia affinis</name>
    <dbReference type="NCBI Taxonomy" id="143900"/>
    <lineage>
        <taxon>Eukaryota</taxon>
        <taxon>Metazoa</taxon>
        <taxon>Chordata</taxon>
        <taxon>Craniata</taxon>
        <taxon>Vertebrata</taxon>
        <taxon>Euteleostomi</taxon>
        <taxon>Actinopterygii</taxon>
        <taxon>Neopterygii</taxon>
        <taxon>Teleostei</taxon>
        <taxon>Notacanthiformes</taxon>
        <taxon>Halosauridae</taxon>
        <taxon>Aldrovandia</taxon>
    </lineage>
</organism>
<dbReference type="Proteomes" id="UP001221898">
    <property type="component" value="Unassembled WGS sequence"/>
</dbReference>
<accession>A0AAD7WJY4</accession>
<reference evidence="2" key="1">
    <citation type="journal article" date="2023" name="Science">
        <title>Genome structures resolve the early diversification of teleost fishes.</title>
        <authorList>
            <person name="Parey E."/>
            <person name="Louis A."/>
            <person name="Montfort J."/>
            <person name="Bouchez O."/>
            <person name="Roques C."/>
            <person name="Iampietro C."/>
            <person name="Lluch J."/>
            <person name="Castinel A."/>
            <person name="Donnadieu C."/>
            <person name="Desvignes T."/>
            <person name="Floi Bucao C."/>
            <person name="Jouanno E."/>
            <person name="Wen M."/>
            <person name="Mejri S."/>
            <person name="Dirks R."/>
            <person name="Jansen H."/>
            <person name="Henkel C."/>
            <person name="Chen W.J."/>
            <person name="Zahm M."/>
            <person name="Cabau C."/>
            <person name="Klopp C."/>
            <person name="Thompson A.W."/>
            <person name="Robinson-Rechavi M."/>
            <person name="Braasch I."/>
            <person name="Lecointre G."/>
            <person name="Bobe J."/>
            <person name="Postlethwait J.H."/>
            <person name="Berthelot C."/>
            <person name="Roest Crollius H."/>
            <person name="Guiguen Y."/>
        </authorList>
    </citation>
    <scope>NUCLEOTIDE SEQUENCE</scope>
    <source>
        <strain evidence="2">NC1722</strain>
    </source>
</reference>
<name>A0AAD7WJY4_9TELE</name>
<protein>
    <submittedName>
        <fullName evidence="2">Uncharacterized protein</fullName>
    </submittedName>
</protein>
<evidence type="ECO:0000313" key="3">
    <source>
        <dbReference type="Proteomes" id="UP001221898"/>
    </source>
</evidence>
<feature type="region of interest" description="Disordered" evidence="1">
    <location>
        <begin position="1"/>
        <end position="36"/>
    </location>
</feature>
<keyword evidence="3" id="KW-1185">Reference proteome</keyword>
<evidence type="ECO:0000256" key="1">
    <source>
        <dbReference type="SAM" id="MobiDB-lite"/>
    </source>
</evidence>
<proteinExistence type="predicted"/>
<sequence length="73" mass="7696">MVRSLSGSEETVFLQQGPGEMSHGSEMGAPGGQGGGQSRLLAVLEDLWRWLSLKEEELVSQGPAGGDVLTLLQ</sequence>
<dbReference type="AlphaFoldDB" id="A0AAD7WJY4"/>
<comment type="caution">
    <text evidence="2">The sequence shown here is derived from an EMBL/GenBank/DDBJ whole genome shotgun (WGS) entry which is preliminary data.</text>
</comment>
<evidence type="ECO:0000313" key="2">
    <source>
        <dbReference type="EMBL" id="KAJ8399435.1"/>
    </source>
</evidence>
<dbReference type="EMBL" id="JAINUG010000083">
    <property type="protein sequence ID" value="KAJ8399435.1"/>
    <property type="molecule type" value="Genomic_DNA"/>
</dbReference>